<keyword evidence="1" id="KW-0175">Coiled coil</keyword>
<reference evidence="4" key="1">
    <citation type="submission" date="2023-07" db="EMBL/GenBank/DDBJ databases">
        <title>30 novel species of actinomycetes from the DSMZ collection.</title>
        <authorList>
            <person name="Nouioui I."/>
        </authorList>
    </citation>
    <scope>NUCLEOTIDE SEQUENCE [LARGE SCALE GENOMIC DNA]</scope>
    <source>
        <strain evidence="4">DSM 41886</strain>
    </source>
</reference>
<dbReference type="InterPro" id="IPR012551">
    <property type="entry name" value="DUF1707_SHOCT-like"/>
</dbReference>
<name>A0ABU2S3U1_9ACTN</name>
<evidence type="ECO:0000313" key="4">
    <source>
        <dbReference type="Proteomes" id="UP001183615"/>
    </source>
</evidence>
<dbReference type="EMBL" id="JAVREV010000006">
    <property type="protein sequence ID" value="MDT0443648.1"/>
    <property type="molecule type" value="Genomic_DNA"/>
</dbReference>
<comment type="caution">
    <text evidence="3">The sequence shown here is derived from an EMBL/GenBank/DDBJ whole genome shotgun (WGS) entry which is preliminary data.</text>
</comment>
<dbReference type="Pfam" id="PF08044">
    <property type="entry name" value="DUF1707"/>
    <property type="match status" value="1"/>
</dbReference>
<organism evidence="3 4">
    <name type="scientific">Streptomyces johnsoniae</name>
    <dbReference type="NCBI Taxonomy" id="3075532"/>
    <lineage>
        <taxon>Bacteria</taxon>
        <taxon>Bacillati</taxon>
        <taxon>Actinomycetota</taxon>
        <taxon>Actinomycetes</taxon>
        <taxon>Kitasatosporales</taxon>
        <taxon>Streptomycetaceae</taxon>
        <taxon>Streptomyces</taxon>
    </lineage>
</organism>
<evidence type="ECO:0000259" key="2">
    <source>
        <dbReference type="Pfam" id="PF08044"/>
    </source>
</evidence>
<feature type="coiled-coil region" evidence="1">
    <location>
        <begin position="22"/>
        <end position="49"/>
    </location>
</feature>
<protein>
    <submittedName>
        <fullName evidence="3">DUF1707 domain-containing protein</fullName>
    </submittedName>
</protein>
<keyword evidence="4" id="KW-1185">Reference proteome</keyword>
<dbReference type="Proteomes" id="UP001183615">
    <property type="component" value="Unassembled WGS sequence"/>
</dbReference>
<dbReference type="PANTHER" id="PTHR40763">
    <property type="entry name" value="MEMBRANE PROTEIN-RELATED"/>
    <property type="match status" value="1"/>
</dbReference>
<dbReference type="RefSeq" id="WP_311617958.1">
    <property type="nucleotide sequence ID" value="NZ_JAVREV010000006.1"/>
</dbReference>
<evidence type="ECO:0000313" key="3">
    <source>
        <dbReference type="EMBL" id="MDT0443648.1"/>
    </source>
</evidence>
<dbReference type="PANTHER" id="PTHR40763:SF4">
    <property type="entry name" value="DUF1707 DOMAIN-CONTAINING PROTEIN"/>
    <property type="match status" value="1"/>
</dbReference>
<accession>A0ABU2S3U1</accession>
<gene>
    <name evidence="3" type="ORF">RM779_13755</name>
</gene>
<sequence length="205" mass="21980">MTSEPRPHAKLRASYEDREAVAERLREAAGEGRLDLEELEERLEKALTAKTYGDLEPLIADLPAQPGLARSLGSAPPAPDGRPLVLKGGIHGANQVGRWQVPPKVIARGGLGGVKVDYSRADCAWPETEIEVHGDMAGITIIVPPGWEVDTSGADPGFGGIKNKTTGERLRGAPVLRLTGTGGVAGVTVRHPNRWERRRLRDNPA</sequence>
<feature type="domain" description="DUF1707" evidence="2">
    <location>
        <begin position="11"/>
        <end position="63"/>
    </location>
</feature>
<proteinExistence type="predicted"/>
<evidence type="ECO:0000256" key="1">
    <source>
        <dbReference type="SAM" id="Coils"/>
    </source>
</evidence>